<dbReference type="AlphaFoldDB" id="A0A1H5N0M7"/>
<dbReference type="Proteomes" id="UP000183613">
    <property type="component" value="Unassembled WGS sequence"/>
</dbReference>
<keyword evidence="1" id="KW-0732">Signal</keyword>
<reference evidence="2" key="1">
    <citation type="submission" date="2016-10" db="EMBL/GenBank/DDBJ databases">
        <authorList>
            <person name="Varghese N."/>
            <person name="Submissions S."/>
        </authorList>
    </citation>
    <scope>NUCLEOTIDE SEQUENCE [LARGE SCALE GENOMIC DNA]</scope>
    <source>
        <strain evidence="2">LMG 25555</strain>
    </source>
</reference>
<sequence length="424" mass="46556">MKVYEGERSRGRVLARCLLGGCLAILVGFSTPQAQAATVEISARFSPDPNNPQVNTFKNTTPNSGLCNSFPSFCNSRGLYSIRLGIEPETQRPILAKHANIRDGAMIKVPAEVRSIQVTSTSGQTAEVKFSITAFSASNRTRSVYDIIDKQDVGPNGANTILWDGLPWSYNAPAPCVLGALMSTTSYIDADYFWSTPVAAPCGKSPAYVIDKLLVRNASVSYLMTSPDPLKMESGIYRGSINYTVGPGKDFDFGDNLASTDPLVTMNFTLSVEHTLKFQFPPGYGSVALNPEGGWQQWLNNGRRPQKLAADQGFKMWASTRFSIELQCEYMLSDQCAIKNPAGHEVPVETRVTLPNGLRDASNQPVNRLLLSTNPQFFSPNQYLDNRPAALHFEVARDQVKSMIDDHSGSMYRGNITVIWNSEV</sequence>
<organism evidence="2 3">
    <name type="scientific">Pseudomonas deceptionensis</name>
    <dbReference type="NCBI Taxonomy" id="882211"/>
    <lineage>
        <taxon>Bacteria</taxon>
        <taxon>Pseudomonadati</taxon>
        <taxon>Pseudomonadota</taxon>
        <taxon>Gammaproteobacteria</taxon>
        <taxon>Pseudomonadales</taxon>
        <taxon>Pseudomonadaceae</taxon>
        <taxon>Pseudomonas</taxon>
    </lineage>
</organism>
<evidence type="ECO:0000313" key="2">
    <source>
        <dbReference type="EMBL" id="SEE95134.1"/>
    </source>
</evidence>
<protein>
    <submittedName>
        <fullName evidence="2">Uncharacterized protein</fullName>
    </submittedName>
</protein>
<name>A0A1H5N0M7_PSEDM</name>
<keyword evidence="3" id="KW-1185">Reference proteome</keyword>
<feature type="chain" id="PRO_5010223844" evidence="1">
    <location>
        <begin position="37"/>
        <end position="424"/>
    </location>
</feature>
<feature type="signal peptide" evidence="1">
    <location>
        <begin position="1"/>
        <end position="36"/>
    </location>
</feature>
<accession>A0A1H5N0M7</accession>
<comment type="caution">
    <text evidence="2">The sequence shown here is derived from an EMBL/GenBank/DDBJ whole genome shotgun (WGS) entry which is preliminary data.</text>
</comment>
<evidence type="ECO:0000256" key="1">
    <source>
        <dbReference type="SAM" id="SignalP"/>
    </source>
</evidence>
<evidence type="ECO:0000313" key="3">
    <source>
        <dbReference type="Proteomes" id="UP000183613"/>
    </source>
</evidence>
<gene>
    <name evidence="2" type="ORF">SAMN04489800_3057</name>
</gene>
<proteinExistence type="predicted"/>
<dbReference type="EMBL" id="FNUD01000002">
    <property type="protein sequence ID" value="SEE95134.1"/>
    <property type="molecule type" value="Genomic_DNA"/>
</dbReference>